<dbReference type="Proteomes" id="UP000078503">
    <property type="component" value="Unassembled WGS sequence"/>
</dbReference>
<gene>
    <name evidence="2" type="ORF">A3K86_03285</name>
</gene>
<evidence type="ECO:0000313" key="2">
    <source>
        <dbReference type="EMBL" id="OAN17955.1"/>
    </source>
</evidence>
<dbReference type="RefSeq" id="WP_068327626.1">
    <property type="nucleotide sequence ID" value="NZ_LVHF01000012.1"/>
</dbReference>
<dbReference type="EMBL" id="LVHF01000012">
    <property type="protein sequence ID" value="OAN17955.1"/>
    <property type="molecule type" value="Genomic_DNA"/>
</dbReference>
<keyword evidence="3" id="KW-1185">Reference proteome</keyword>
<evidence type="ECO:0000256" key="1">
    <source>
        <dbReference type="SAM" id="MobiDB-lite"/>
    </source>
</evidence>
<protein>
    <submittedName>
        <fullName evidence="2">Nitrous oxide-stimulated promoter</fullName>
    </submittedName>
</protein>
<accession>A0A178KLS6</accession>
<evidence type="ECO:0000313" key="3">
    <source>
        <dbReference type="Proteomes" id="UP000078503"/>
    </source>
</evidence>
<sequence length="128" mass="14857">MNPSDNIILLGSLNTEFKTLEAMVHIYCRDHHSETTLCASCDDFLHYAKMRLDRCPYGEAKPTCRQCPIHCYKSDYKLQSQTIMRYSGPRMLLKHPILAIRHLLAEKRPVPGKPEANASNRHKRKMME</sequence>
<dbReference type="Pfam" id="PF11756">
    <property type="entry name" value="YgbA_NO"/>
    <property type="match status" value="1"/>
</dbReference>
<dbReference type="AlphaFoldDB" id="A0A178KLS6"/>
<dbReference type="NCBIfam" id="NF007715">
    <property type="entry name" value="PRK10410.1-3"/>
    <property type="match status" value="1"/>
</dbReference>
<comment type="caution">
    <text evidence="2">The sequence shown here is derived from an EMBL/GenBank/DDBJ whole genome shotgun (WGS) entry which is preliminary data.</text>
</comment>
<reference evidence="2 3" key="1">
    <citation type="submission" date="2016-03" db="EMBL/GenBank/DDBJ databases">
        <title>Photobacterium proteolyticum sp. nov. a protease producing bacterium isolated from ocean sediments of Laizhou Bay.</title>
        <authorList>
            <person name="Li Y."/>
        </authorList>
    </citation>
    <scope>NUCLEOTIDE SEQUENCE [LARGE SCALE GENOMIC DNA]</scope>
    <source>
        <strain evidence="2 3">R-40508</strain>
    </source>
</reference>
<dbReference type="STRING" id="858640.A3K86_03285"/>
<proteinExistence type="predicted"/>
<name>A0A178KLS6_9GAMM</name>
<dbReference type="OrthoDB" id="5344095at2"/>
<organism evidence="2 3">
    <name type="scientific">Photobacterium jeanii</name>
    <dbReference type="NCBI Taxonomy" id="858640"/>
    <lineage>
        <taxon>Bacteria</taxon>
        <taxon>Pseudomonadati</taxon>
        <taxon>Pseudomonadota</taxon>
        <taxon>Gammaproteobacteria</taxon>
        <taxon>Vibrionales</taxon>
        <taxon>Vibrionaceae</taxon>
        <taxon>Photobacterium</taxon>
    </lineage>
</organism>
<dbReference type="InterPro" id="IPR020483">
    <property type="entry name" value="Uncharacterised_YgbA"/>
</dbReference>
<dbReference type="NCBIfam" id="NF007714">
    <property type="entry name" value="PRK10410.1-2"/>
    <property type="match status" value="1"/>
</dbReference>
<feature type="region of interest" description="Disordered" evidence="1">
    <location>
        <begin position="109"/>
        <end position="128"/>
    </location>
</feature>